<gene>
    <name evidence="5" type="ORF">EDC42_1197</name>
</gene>
<dbReference type="EMBL" id="RKRG01000002">
    <property type="protein sequence ID" value="RPF51856.1"/>
    <property type="molecule type" value="Genomic_DNA"/>
</dbReference>
<accession>A0A3N5B2K2</accession>
<evidence type="ECO:0000313" key="6">
    <source>
        <dbReference type="Proteomes" id="UP000271783"/>
    </source>
</evidence>
<dbReference type="Proteomes" id="UP000271783">
    <property type="component" value="Unassembled WGS sequence"/>
</dbReference>
<comment type="similarity">
    <text evidence="1">Belongs to the type-I restriction system S methylase family.</text>
</comment>
<proteinExistence type="inferred from homology"/>
<feature type="domain" description="Type I restriction modification DNA specificity" evidence="4">
    <location>
        <begin position="19"/>
        <end position="183"/>
    </location>
</feature>
<protein>
    <submittedName>
        <fullName evidence="5">Type I restriction enzyme S subunit</fullName>
    </submittedName>
</protein>
<feature type="domain" description="Type I restriction modification DNA specificity" evidence="4">
    <location>
        <begin position="204"/>
        <end position="358"/>
    </location>
</feature>
<dbReference type="CDD" id="cd17291">
    <property type="entry name" value="RMtype1_S_MgeORF438P-TRD-CR_like"/>
    <property type="match status" value="1"/>
</dbReference>
<dbReference type="InterPro" id="IPR044946">
    <property type="entry name" value="Restrct_endonuc_typeI_TRD_sf"/>
</dbReference>
<keyword evidence="3" id="KW-0238">DNA-binding</keyword>
<reference evidence="5 6" key="1">
    <citation type="submission" date="2018-11" db="EMBL/GenBank/DDBJ databases">
        <title>Genomic Encyclopedia of Type Strains, Phase IV (KMG-IV): sequencing the most valuable type-strain genomes for metagenomic binning, comparative biology and taxonomic classification.</title>
        <authorList>
            <person name="Goeker M."/>
        </authorList>
    </citation>
    <scope>NUCLEOTIDE SEQUENCE [LARGE SCALE GENOMIC DNA]</scope>
    <source>
        <strain evidence="5 6">DSM 11977</strain>
    </source>
</reference>
<evidence type="ECO:0000256" key="2">
    <source>
        <dbReference type="ARBA" id="ARBA00022747"/>
    </source>
</evidence>
<sequence length="374" mass="43105">MSEERLVPKLRFSGFSDVWESYKIGDISKTYSGGTPSTSKREYYEGDIPFIKSGEICKDKTEHYINEIAINNSSAKKIKKGDLLLALYGATSGEVAISKIDGAINQAVLKIDNNMDNYFQYNYFLKYKDKIVHKYIQGGQGNLSANIIKKLEFKFPKLDEQKRISQFLLLMDKKIDLLENKLQYYQDFKKYLMQRIFTQNLRFDFDNVKLKNISKINKGKQLNKDDMVETGIFHVLNGGKEPSGYTNAWNTPENTITISEGGNSCGYVNFNTEKFWSGGHCYYLDNLAEKVDGYYLYSYLKFIEPKIMRLRVGSGLPNIQKGDIENIKVKIALPTEQQRISNLLYSTDEKIINIANQKDNFELFKKGLLQQMFV</sequence>
<evidence type="ECO:0000259" key="4">
    <source>
        <dbReference type="Pfam" id="PF01420"/>
    </source>
</evidence>
<dbReference type="PANTHER" id="PTHR30408:SF12">
    <property type="entry name" value="TYPE I RESTRICTION ENZYME MJAVIII SPECIFICITY SUBUNIT"/>
    <property type="match status" value="1"/>
</dbReference>
<dbReference type="Gene3D" id="3.90.220.20">
    <property type="entry name" value="DNA methylase specificity domains"/>
    <property type="match status" value="2"/>
</dbReference>
<keyword evidence="6" id="KW-1185">Reference proteome</keyword>
<keyword evidence="2" id="KW-0680">Restriction system</keyword>
<organism evidence="5 6">
    <name type="scientific">Methanobrevibacter gottschalkii DSM 11977</name>
    <dbReference type="NCBI Taxonomy" id="1122229"/>
    <lineage>
        <taxon>Archaea</taxon>
        <taxon>Methanobacteriati</taxon>
        <taxon>Methanobacteriota</taxon>
        <taxon>Methanomada group</taxon>
        <taxon>Methanobacteria</taxon>
        <taxon>Methanobacteriales</taxon>
        <taxon>Methanobacteriaceae</taxon>
        <taxon>Methanobrevibacter</taxon>
    </lineage>
</organism>
<dbReference type="Gene3D" id="1.10.287.1120">
    <property type="entry name" value="Bipartite methylase S protein"/>
    <property type="match status" value="1"/>
</dbReference>
<dbReference type="InterPro" id="IPR000055">
    <property type="entry name" value="Restrct_endonuc_typeI_TRD"/>
</dbReference>
<dbReference type="InterPro" id="IPR052021">
    <property type="entry name" value="Type-I_RS_S_subunit"/>
</dbReference>
<dbReference type="Pfam" id="PF01420">
    <property type="entry name" value="Methylase_S"/>
    <property type="match status" value="2"/>
</dbReference>
<evidence type="ECO:0000256" key="3">
    <source>
        <dbReference type="ARBA" id="ARBA00023125"/>
    </source>
</evidence>
<dbReference type="SUPFAM" id="SSF116734">
    <property type="entry name" value="DNA methylase specificity domain"/>
    <property type="match status" value="2"/>
</dbReference>
<dbReference type="PANTHER" id="PTHR30408">
    <property type="entry name" value="TYPE-1 RESTRICTION ENZYME ECOKI SPECIFICITY PROTEIN"/>
    <property type="match status" value="1"/>
</dbReference>
<dbReference type="CDD" id="cd17515">
    <property type="entry name" value="RMtype1_S_MjaORF132P_Sau1132ORF3780P-TRD1-CR1_like"/>
    <property type="match status" value="1"/>
</dbReference>
<evidence type="ECO:0000313" key="5">
    <source>
        <dbReference type="EMBL" id="RPF51856.1"/>
    </source>
</evidence>
<dbReference type="AlphaFoldDB" id="A0A3N5B2K2"/>
<dbReference type="GO" id="GO:0003677">
    <property type="term" value="F:DNA binding"/>
    <property type="evidence" value="ECO:0007669"/>
    <property type="project" value="UniProtKB-KW"/>
</dbReference>
<evidence type="ECO:0000256" key="1">
    <source>
        <dbReference type="ARBA" id="ARBA00010923"/>
    </source>
</evidence>
<dbReference type="GO" id="GO:0009307">
    <property type="term" value="P:DNA restriction-modification system"/>
    <property type="evidence" value="ECO:0007669"/>
    <property type="project" value="UniProtKB-KW"/>
</dbReference>
<dbReference type="RefSeq" id="WP_069575520.1">
    <property type="nucleotide sequence ID" value="NZ_RKRG01000002.1"/>
</dbReference>
<comment type="caution">
    <text evidence="5">The sequence shown here is derived from an EMBL/GenBank/DDBJ whole genome shotgun (WGS) entry which is preliminary data.</text>
</comment>
<name>A0A3N5B2K2_9EURY</name>